<feature type="region of interest" description="Disordered" evidence="1">
    <location>
        <begin position="17"/>
        <end position="75"/>
    </location>
</feature>
<evidence type="ECO:0000313" key="2">
    <source>
        <dbReference type="EMBL" id="WOL20519.1"/>
    </source>
</evidence>
<proteinExistence type="predicted"/>
<feature type="compositionally biased region" description="Polar residues" evidence="1">
    <location>
        <begin position="65"/>
        <end position="75"/>
    </location>
</feature>
<protein>
    <submittedName>
        <fullName evidence="2">Uncharacterized protein</fullName>
    </submittedName>
</protein>
<dbReference type="EMBL" id="CP136898">
    <property type="protein sequence ID" value="WOL20519.1"/>
    <property type="molecule type" value="Genomic_DNA"/>
</dbReference>
<organism evidence="2 3">
    <name type="scientific">Canna indica</name>
    <name type="common">Indian-shot</name>
    <dbReference type="NCBI Taxonomy" id="4628"/>
    <lineage>
        <taxon>Eukaryota</taxon>
        <taxon>Viridiplantae</taxon>
        <taxon>Streptophyta</taxon>
        <taxon>Embryophyta</taxon>
        <taxon>Tracheophyta</taxon>
        <taxon>Spermatophyta</taxon>
        <taxon>Magnoliopsida</taxon>
        <taxon>Liliopsida</taxon>
        <taxon>Zingiberales</taxon>
        <taxon>Cannaceae</taxon>
        <taxon>Canna</taxon>
    </lineage>
</organism>
<accession>A0AAQ3QR57</accession>
<dbReference type="Proteomes" id="UP001327560">
    <property type="component" value="Chromosome 9"/>
</dbReference>
<dbReference type="AlphaFoldDB" id="A0AAQ3QR57"/>
<sequence>MTTYDVDWLEVVEQRVHTDRREGVPATSEESNASVSIAEEGDAHRIPDLLECRDNNLPFDEGDDSSNTSDKQTNANNVVVVVETNKAALEETKMTTSFLVDEFTAVAAHRVIHELWLLVKYAPTIVLSSQRPV</sequence>
<keyword evidence="3" id="KW-1185">Reference proteome</keyword>
<feature type="compositionally biased region" description="Basic and acidic residues" evidence="1">
    <location>
        <begin position="41"/>
        <end position="54"/>
    </location>
</feature>
<evidence type="ECO:0000313" key="3">
    <source>
        <dbReference type="Proteomes" id="UP001327560"/>
    </source>
</evidence>
<evidence type="ECO:0000256" key="1">
    <source>
        <dbReference type="SAM" id="MobiDB-lite"/>
    </source>
</evidence>
<reference evidence="2 3" key="1">
    <citation type="submission" date="2023-10" db="EMBL/GenBank/DDBJ databases">
        <title>Chromosome-scale genome assembly provides insights into flower coloration mechanisms of Canna indica.</title>
        <authorList>
            <person name="Li C."/>
        </authorList>
    </citation>
    <scope>NUCLEOTIDE SEQUENCE [LARGE SCALE GENOMIC DNA]</scope>
    <source>
        <tissue evidence="2">Flower</tissue>
    </source>
</reference>
<gene>
    <name evidence="2" type="ORF">Cni_G29324</name>
</gene>
<name>A0AAQ3QR57_9LILI</name>